<gene>
    <name evidence="1" type="ORF">EV421DRAFT_766680</name>
</gene>
<dbReference type="EMBL" id="JAUEPT010000032">
    <property type="protein sequence ID" value="KAK0440820.1"/>
    <property type="molecule type" value="Genomic_DNA"/>
</dbReference>
<dbReference type="Proteomes" id="UP001175226">
    <property type="component" value="Unassembled WGS sequence"/>
</dbReference>
<sequence length="95" mass="10190">MLPSCLSYLSSCAGLMTSGLQLVNLSAVSCAGLINYLLQLIDTVTFICVAGQIYHHGGITSPFARGSHVTFKISITYQSNKMGLFFPRTCTHDVG</sequence>
<accession>A0AA39JF39</accession>
<comment type="caution">
    <text evidence="1">The sequence shown here is derived from an EMBL/GenBank/DDBJ whole genome shotgun (WGS) entry which is preliminary data.</text>
</comment>
<name>A0AA39JF39_9AGAR</name>
<evidence type="ECO:0000313" key="1">
    <source>
        <dbReference type="EMBL" id="KAK0440820.1"/>
    </source>
</evidence>
<reference evidence="1" key="1">
    <citation type="submission" date="2023-06" db="EMBL/GenBank/DDBJ databases">
        <authorList>
            <consortium name="Lawrence Berkeley National Laboratory"/>
            <person name="Ahrendt S."/>
            <person name="Sahu N."/>
            <person name="Indic B."/>
            <person name="Wong-Bajracharya J."/>
            <person name="Merenyi Z."/>
            <person name="Ke H.-M."/>
            <person name="Monk M."/>
            <person name="Kocsube S."/>
            <person name="Drula E."/>
            <person name="Lipzen A."/>
            <person name="Balint B."/>
            <person name="Henrissat B."/>
            <person name="Andreopoulos B."/>
            <person name="Martin F.M."/>
            <person name="Harder C.B."/>
            <person name="Rigling D."/>
            <person name="Ford K.L."/>
            <person name="Foster G.D."/>
            <person name="Pangilinan J."/>
            <person name="Papanicolaou A."/>
            <person name="Barry K."/>
            <person name="LaButti K."/>
            <person name="Viragh M."/>
            <person name="Koriabine M."/>
            <person name="Yan M."/>
            <person name="Riley R."/>
            <person name="Champramary S."/>
            <person name="Plett K.L."/>
            <person name="Tsai I.J."/>
            <person name="Slot J."/>
            <person name="Sipos G."/>
            <person name="Plett J."/>
            <person name="Nagy L.G."/>
            <person name="Grigoriev I.V."/>
        </authorList>
    </citation>
    <scope>NUCLEOTIDE SEQUENCE</scope>
    <source>
        <strain evidence="1">FPL87.14</strain>
    </source>
</reference>
<proteinExistence type="predicted"/>
<evidence type="ECO:0000313" key="2">
    <source>
        <dbReference type="Proteomes" id="UP001175226"/>
    </source>
</evidence>
<organism evidence="1 2">
    <name type="scientific">Armillaria borealis</name>
    <dbReference type="NCBI Taxonomy" id="47425"/>
    <lineage>
        <taxon>Eukaryota</taxon>
        <taxon>Fungi</taxon>
        <taxon>Dikarya</taxon>
        <taxon>Basidiomycota</taxon>
        <taxon>Agaricomycotina</taxon>
        <taxon>Agaricomycetes</taxon>
        <taxon>Agaricomycetidae</taxon>
        <taxon>Agaricales</taxon>
        <taxon>Marasmiineae</taxon>
        <taxon>Physalacriaceae</taxon>
        <taxon>Armillaria</taxon>
    </lineage>
</organism>
<dbReference type="AlphaFoldDB" id="A0AA39JF39"/>
<keyword evidence="2" id="KW-1185">Reference proteome</keyword>
<protein>
    <submittedName>
        <fullName evidence="1">Uncharacterized protein</fullName>
    </submittedName>
</protein>